<feature type="binding site" evidence="11">
    <location>
        <position position="110"/>
    </location>
    <ligand>
        <name>[4Fe-4S] cluster</name>
        <dbReference type="ChEBI" id="CHEBI:49883"/>
    </ligand>
</feature>
<dbReference type="GO" id="GO:0046872">
    <property type="term" value="F:metal ion binding"/>
    <property type="evidence" value="ECO:0007669"/>
    <property type="project" value="UniProtKB-KW"/>
</dbReference>
<keyword evidence="6 11" id="KW-0411">Iron-sulfur</keyword>
<feature type="domain" description="4Fe-4S Wbl-type" evidence="13">
    <location>
        <begin position="86"/>
        <end position="143"/>
    </location>
</feature>
<accession>A0A261EYK6</accession>
<evidence type="ECO:0000256" key="3">
    <source>
        <dbReference type="ARBA" id="ARBA00022485"/>
    </source>
</evidence>
<evidence type="ECO:0000256" key="9">
    <source>
        <dbReference type="ARBA" id="ARBA00023157"/>
    </source>
</evidence>
<comment type="cofactor">
    <cofactor evidence="11">
        <name>[4Fe-4S] cluster</name>
        <dbReference type="ChEBI" id="CHEBI:49883"/>
    </cofactor>
    <text evidence="11">Binds 1 [4Fe-4S] cluster per subunit. Following nitrosylation of the [4Fe-4S] cluster binds 1 [4Fe-8(NO)] cluster per subunit.</text>
</comment>
<dbReference type="GO" id="GO:0045454">
    <property type="term" value="P:cell redox homeostasis"/>
    <property type="evidence" value="ECO:0007669"/>
    <property type="project" value="TreeGrafter"/>
</dbReference>
<evidence type="ECO:0000313" key="15">
    <source>
        <dbReference type="Proteomes" id="UP000216454"/>
    </source>
</evidence>
<evidence type="ECO:0000256" key="10">
    <source>
        <dbReference type="ARBA" id="ARBA00023163"/>
    </source>
</evidence>
<evidence type="ECO:0000256" key="2">
    <source>
        <dbReference type="ARBA" id="ARBA00006597"/>
    </source>
</evidence>
<keyword evidence="15" id="KW-1185">Reference proteome</keyword>
<feature type="binding site" evidence="11">
    <location>
        <position position="113"/>
    </location>
    <ligand>
        <name>[4Fe-4S] cluster</name>
        <dbReference type="ChEBI" id="CHEBI:49883"/>
    </ligand>
</feature>
<dbReference type="GO" id="GO:0047134">
    <property type="term" value="F:protein-disulfide reductase [NAD(P)H] activity"/>
    <property type="evidence" value="ECO:0007669"/>
    <property type="project" value="TreeGrafter"/>
</dbReference>
<keyword evidence="5 11" id="KW-0408">Iron</keyword>
<proteinExistence type="inferred from homology"/>
<evidence type="ECO:0000256" key="8">
    <source>
        <dbReference type="ARBA" id="ARBA00023125"/>
    </source>
</evidence>
<reference evidence="14 15" key="1">
    <citation type="journal article" date="2017" name="BMC Genomics">
        <title>Comparative genomic and phylogenomic analyses of the Bifidobacteriaceae family.</title>
        <authorList>
            <person name="Lugli G.A."/>
            <person name="Milani C."/>
            <person name="Turroni F."/>
            <person name="Duranti S."/>
            <person name="Mancabelli L."/>
            <person name="Mangifesta M."/>
            <person name="Ferrario C."/>
            <person name="Modesto M."/>
            <person name="Mattarelli P."/>
            <person name="Jiri K."/>
            <person name="van Sinderen D."/>
            <person name="Ventura M."/>
        </authorList>
    </citation>
    <scope>NUCLEOTIDE SEQUENCE [LARGE SCALE GENOMIC DNA]</scope>
    <source>
        <strain evidence="14 15">DSM 24744</strain>
    </source>
</reference>
<evidence type="ECO:0000256" key="7">
    <source>
        <dbReference type="ARBA" id="ARBA00023015"/>
    </source>
</evidence>
<keyword evidence="8 11" id="KW-0238">DNA-binding</keyword>
<dbReference type="InterPro" id="IPR034768">
    <property type="entry name" value="4FE4S_WBL"/>
</dbReference>
<keyword evidence="11" id="KW-0963">Cytoplasm</keyword>
<comment type="PTM">
    <text evidence="11">The Fe-S cluster can be nitrosylated by nitric oxide (NO).</text>
</comment>
<evidence type="ECO:0000256" key="11">
    <source>
        <dbReference type="HAMAP-Rule" id="MF_01479"/>
    </source>
</evidence>
<feature type="binding site" evidence="11">
    <location>
        <position position="119"/>
    </location>
    <ligand>
        <name>[4Fe-4S] cluster</name>
        <dbReference type="ChEBI" id="CHEBI:49883"/>
    </ligand>
</feature>
<protein>
    <recommendedName>
        <fullName evidence="11">Transcriptional regulator WhiB</fullName>
    </recommendedName>
</protein>
<dbReference type="GO" id="GO:0035731">
    <property type="term" value="F:dinitrosyl-iron complex binding"/>
    <property type="evidence" value="ECO:0007669"/>
    <property type="project" value="UniProtKB-UniRule"/>
</dbReference>
<keyword evidence="7 11" id="KW-0805">Transcription regulation</keyword>
<evidence type="ECO:0000259" key="13">
    <source>
        <dbReference type="PROSITE" id="PS51674"/>
    </source>
</evidence>
<dbReference type="PANTHER" id="PTHR38839:SF4">
    <property type="entry name" value="TRANSCRIPTIONAL REGULATOR WHIB"/>
    <property type="match status" value="1"/>
</dbReference>
<dbReference type="GO" id="GO:0003677">
    <property type="term" value="F:DNA binding"/>
    <property type="evidence" value="ECO:0007669"/>
    <property type="project" value="UniProtKB-UniRule"/>
</dbReference>
<organism evidence="14 15">
    <name type="scientific">Pseudoscardovia suis</name>
    <dbReference type="NCBI Taxonomy" id="987063"/>
    <lineage>
        <taxon>Bacteria</taxon>
        <taxon>Bacillati</taxon>
        <taxon>Actinomycetota</taxon>
        <taxon>Actinomycetes</taxon>
        <taxon>Bifidobacteriales</taxon>
        <taxon>Bifidobacteriaceae</taxon>
        <taxon>Pseudoscardovia</taxon>
    </lineage>
</organism>
<dbReference type="HAMAP" id="MF_01479">
    <property type="entry name" value="WhiB"/>
    <property type="match status" value="1"/>
</dbReference>
<evidence type="ECO:0000256" key="12">
    <source>
        <dbReference type="SAM" id="MobiDB-lite"/>
    </source>
</evidence>
<feature type="region of interest" description="Disordered" evidence="12">
    <location>
        <begin position="1"/>
        <end position="21"/>
    </location>
</feature>
<evidence type="ECO:0000256" key="5">
    <source>
        <dbReference type="ARBA" id="ARBA00023004"/>
    </source>
</evidence>
<keyword evidence="10 11" id="KW-0804">Transcription</keyword>
<feature type="compositionally biased region" description="Basic and acidic residues" evidence="12">
    <location>
        <begin position="1"/>
        <end position="13"/>
    </location>
</feature>
<comment type="function">
    <text evidence="11">Acts as a transcriptional regulator. Probably redox-responsive. The apo- but not holo-form probably binds DNA.</text>
</comment>
<sequence length="150" mass="16682">MFEGDCMRGDTHSEVGCSESGIQAERHTTASGGRLTDGGHDHSTGKAVWMPCDGHVSHTTDEDGAEALLRRLVKQVGDLSWQLEARCAQTDPDAFFPDRGRSAQDAKKVCEDCAVREKCLDWAIEHNERFGIWGGLSQQERKKLRRARRA</sequence>
<comment type="subcellular location">
    <subcellularLocation>
        <location evidence="1 11">Cytoplasm</location>
    </subcellularLocation>
</comment>
<comment type="caution">
    <text evidence="14">The sequence shown here is derived from an EMBL/GenBank/DDBJ whole genome shotgun (WGS) entry which is preliminary data.</text>
</comment>
<comment type="similarity">
    <text evidence="2 11">Belongs to the WhiB family.</text>
</comment>
<name>A0A261EYK6_9BIFI</name>
<evidence type="ECO:0000256" key="4">
    <source>
        <dbReference type="ARBA" id="ARBA00022723"/>
    </source>
</evidence>
<evidence type="ECO:0000256" key="6">
    <source>
        <dbReference type="ARBA" id="ARBA00023014"/>
    </source>
</evidence>
<dbReference type="Pfam" id="PF02467">
    <property type="entry name" value="Whib"/>
    <property type="match status" value="1"/>
</dbReference>
<dbReference type="PANTHER" id="PTHR38839">
    <property type="entry name" value="TRANSCRIPTIONAL REGULATOR WHID-RELATED"/>
    <property type="match status" value="1"/>
</dbReference>
<dbReference type="GO" id="GO:0005737">
    <property type="term" value="C:cytoplasm"/>
    <property type="evidence" value="ECO:0007669"/>
    <property type="project" value="UniProtKB-SubCell"/>
</dbReference>
<dbReference type="GO" id="GO:0051539">
    <property type="term" value="F:4 iron, 4 sulfur cluster binding"/>
    <property type="evidence" value="ECO:0007669"/>
    <property type="project" value="UniProtKB-UniRule"/>
</dbReference>
<dbReference type="Proteomes" id="UP000216454">
    <property type="component" value="Unassembled WGS sequence"/>
</dbReference>
<gene>
    <name evidence="11" type="primary">whiB</name>
    <name evidence="14" type="ORF">PSSU_0708</name>
</gene>
<dbReference type="InterPro" id="IPR003482">
    <property type="entry name" value="Whib"/>
</dbReference>
<dbReference type="AlphaFoldDB" id="A0A261EYK6"/>
<comment type="PTM">
    <text evidence="11">Upon Fe-S cluster removal intramolecular disulfide bonds are formed.</text>
</comment>
<evidence type="ECO:0000256" key="1">
    <source>
        <dbReference type="ARBA" id="ARBA00004496"/>
    </source>
</evidence>
<keyword evidence="9 11" id="KW-1015">Disulfide bond</keyword>
<dbReference type="PROSITE" id="PS51674">
    <property type="entry name" value="4FE4S_WBL"/>
    <property type="match status" value="1"/>
</dbReference>
<dbReference type="GO" id="GO:0045892">
    <property type="term" value="P:negative regulation of DNA-templated transcription"/>
    <property type="evidence" value="ECO:0007669"/>
    <property type="project" value="TreeGrafter"/>
</dbReference>
<feature type="binding site" evidence="11">
    <location>
        <position position="87"/>
    </location>
    <ligand>
        <name>[4Fe-4S] cluster</name>
        <dbReference type="ChEBI" id="CHEBI:49883"/>
    </ligand>
</feature>
<keyword evidence="4 11" id="KW-0479">Metal-binding</keyword>
<keyword evidence="3 11" id="KW-0004">4Fe-4S</keyword>
<dbReference type="EMBL" id="MWWQ01000006">
    <property type="protein sequence ID" value="OZG51925.1"/>
    <property type="molecule type" value="Genomic_DNA"/>
</dbReference>
<evidence type="ECO:0000313" key="14">
    <source>
        <dbReference type="EMBL" id="OZG51925.1"/>
    </source>
</evidence>